<name>A0A5S9U7T7_ARATH</name>
<accession>A0A654E9E6</accession>
<dbReference type="EMBL" id="CACSHJ010000087">
    <property type="protein sequence ID" value="CAA0200003.1"/>
    <property type="molecule type" value="Genomic_DNA"/>
</dbReference>
<dbReference type="AlphaFoldDB" id="A0A5S9U7T7"/>
<organism evidence="2 5">
    <name type="scientific">Arabidopsis thaliana</name>
    <name type="common">Mouse-ear cress</name>
    <dbReference type="NCBI Taxonomy" id="3702"/>
    <lineage>
        <taxon>Eukaryota</taxon>
        <taxon>Viridiplantae</taxon>
        <taxon>Streptophyta</taxon>
        <taxon>Embryophyta</taxon>
        <taxon>Tracheophyta</taxon>
        <taxon>Spermatophyta</taxon>
        <taxon>Magnoliopsida</taxon>
        <taxon>eudicotyledons</taxon>
        <taxon>Gunneridae</taxon>
        <taxon>Pentapetalae</taxon>
        <taxon>rosids</taxon>
        <taxon>malvids</taxon>
        <taxon>Brassicales</taxon>
        <taxon>Brassicaceae</taxon>
        <taxon>Camelineae</taxon>
        <taxon>Arabidopsis</taxon>
    </lineage>
</organism>
<feature type="chain" id="PRO_5038243910" evidence="1">
    <location>
        <begin position="22"/>
        <end position="78"/>
    </location>
</feature>
<keyword evidence="1" id="KW-0732">Signal</keyword>
<dbReference type="RefSeq" id="NP_001031040.1">
    <property type="nucleotide sequence ID" value="NM_001035963.2"/>
</dbReference>
<dbReference type="KEGG" id="ath:AT1G13608"/>
<dbReference type="EMBL" id="CACRSJ010000104">
    <property type="protein sequence ID" value="VYS45973.1"/>
    <property type="molecule type" value="Genomic_DNA"/>
</dbReference>
<evidence type="ECO:0000256" key="1">
    <source>
        <dbReference type="SAM" id="SignalP"/>
    </source>
</evidence>
<dbReference type="OrthoDB" id="1021042at2759"/>
<dbReference type="Proteomes" id="UP000426265">
    <property type="component" value="Unassembled WGS sequence"/>
</dbReference>
<proteinExistence type="predicted"/>
<feature type="signal peptide" evidence="1">
    <location>
        <begin position="1"/>
        <end position="21"/>
    </location>
</feature>
<protein>
    <submittedName>
        <fullName evidence="2">Uncharacterized protein</fullName>
    </submittedName>
</protein>
<accession>A0A5S9U7T7</accession>
<evidence type="ECO:0000313" key="4">
    <source>
        <dbReference type="Proteomes" id="UP000426265"/>
    </source>
</evidence>
<reference evidence="2 5" key="1">
    <citation type="submission" date="2019-12" db="EMBL/GenBank/DDBJ databases">
        <authorList>
            <person name="Jiao W.-B."/>
            <person name="Schneeberger K."/>
        </authorList>
    </citation>
    <scope>NUCLEOTIDE SEQUENCE [LARGE SCALE GENOMIC DNA]</scope>
    <source>
        <strain evidence="4">cv. An-1</strain>
        <strain evidence="5">cv. C24</strain>
    </source>
</reference>
<sequence>MSNLRLTIAVFLAALFQTLWWKPRGKRPQSNFHAKRIRTVLQTLLVMLCTDYRCDKGLCKCHGFGGEKENPTAAPLTA</sequence>
<evidence type="ECO:0000313" key="2">
    <source>
        <dbReference type="EMBL" id="CAA0200003.1"/>
    </source>
</evidence>
<dbReference type="ExpressionAtlas" id="A0A5S9U7T7">
    <property type="expression patterns" value="baseline and differential"/>
</dbReference>
<dbReference type="Proteomes" id="UP000434276">
    <property type="component" value="Unassembled WGS sequence"/>
</dbReference>
<gene>
    <name evidence="3" type="ORF">AN1_LOCUS1474</name>
    <name evidence="2" type="ORF">C24_LOCUS1390</name>
</gene>
<evidence type="ECO:0000313" key="3">
    <source>
        <dbReference type="EMBL" id="VYS45973.1"/>
    </source>
</evidence>
<evidence type="ECO:0000313" key="5">
    <source>
        <dbReference type="Proteomes" id="UP000434276"/>
    </source>
</evidence>